<comment type="caution">
    <text evidence="1">The sequence shown here is derived from an EMBL/GenBank/DDBJ whole genome shotgun (WGS) entry which is preliminary data.</text>
</comment>
<proteinExistence type="predicted"/>
<dbReference type="EMBL" id="WSFO01000011">
    <property type="protein sequence ID" value="KAE9627924.1"/>
    <property type="molecule type" value="Genomic_DNA"/>
</dbReference>
<gene>
    <name evidence="1" type="ORF">GP644_17675</name>
</gene>
<reference evidence="1 2" key="1">
    <citation type="submission" date="2019-12" db="EMBL/GenBank/DDBJ databases">
        <authorList>
            <person name="Zhang Y.-J."/>
        </authorList>
    </citation>
    <scope>NUCLEOTIDE SEQUENCE [LARGE SCALE GENOMIC DNA]</scope>
    <source>
        <strain evidence="1 2">H18S-6</strain>
    </source>
</reference>
<accession>A0A6A4RCA5</accession>
<dbReference type="AlphaFoldDB" id="A0A6A4RCA5"/>
<evidence type="ECO:0000313" key="1">
    <source>
        <dbReference type="EMBL" id="KAE9627924.1"/>
    </source>
</evidence>
<organism evidence="1 2">
    <name type="scientific">Parasedimentitalea maritima</name>
    <dbReference type="NCBI Taxonomy" id="2578117"/>
    <lineage>
        <taxon>Bacteria</taxon>
        <taxon>Pseudomonadati</taxon>
        <taxon>Pseudomonadota</taxon>
        <taxon>Alphaproteobacteria</taxon>
        <taxon>Rhodobacterales</taxon>
        <taxon>Paracoccaceae</taxon>
        <taxon>Parasedimentitalea</taxon>
    </lineage>
</organism>
<evidence type="ECO:0000313" key="2">
    <source>
        <dbReference type="Proteomes" id="UP000441586"/>
    </source>
</evidence>
<protein>
    <submittedName>
        <fullName evidence="1">Uncharacterized protein</fullName>
    </submittedName>
</protein>
<name>A0A6A4RCA5_9RHOB</name>
<dbReference type="Proteomes" id="UP000441586">
    <property type="component" value="Unassembled WGS sequence"/>
</dbReference>
<dbReference type="RefSeq" id="WP_158980651.1">
    <property type="nucleotide sequence ID" value="NZ_WSFO01000011.1"/>
</dbReference>
<sequence>MSQVIIYQNNEGAAVIMSPAPGLIASDLAAVLPKDTRHFLMDVSALPSVGVAQMNVDFDLQTVMVKPPNLEAEKDRALSTARGIALDVRRQIATSASPERALSWVLKAVYGAVWQVNEAAANPLLASLSATAQAGFQLEADITGEDPVSVRDRSLEKAGLFFQANQLVEGMERLAEDRIPVATTIAELDTITTQLRALETQTLTKLAQITS</sequence>